<dbReference type="GO" id="GO:0016740">
    <property type="term" value="F:transferase activity"/>
    <property type="evidence" value="ECO:0007669"/>
    <property type="project" value="UniProtKB-KW"/>
</dbReference>
<dbReference type="PROSITE" id="PS50404">
    <property type="entry name" value="GST_NTER"/>
    <property type="match status" value="1"/>
</dbReference>
<dbReference type="EMBL" id="AWTV01000008">
    <property type="protein sequence ID" value="KIH90934.1"/>
    <property type="molecule type" value="Genomic_DNA"/>
</dbReference>
<dbReference type="InterPro" id="IPR004045">
    <property type="entry name" value="Glutathione_S-Trfase_N"/>
</dbReference>
<dbReference type="PROSITE" id="PS51354">
    <property type="entry name" value="GLUTAREDOXIN_2"/>
    <property type="match status" value="1"/>
</dbReference>
<name>A0A0C2EWH7_9PEZI</name>
<dbReference type="OrthoDB" id="202840at2759"/>
<evidence type="ECO:0000313" key="5">
    <source>
        <dbReference type="Proteomes" id="UP000031575"/>
    </source>
</evidence>
<keyword evidence="5" id="KW-1185">Reference proteome</keyword>
<dbReference type="GeneID" id="63674222"/>
<feature type="domain" description="GST C-terminal" evidence="3">
    <location>
        <begin position="93"/>
        <end position="240"/>
    </location>
</feature>
<reference evidence="4 5" key="1">
    <citation type="journal article" date="2014" name="BMC Genomics">
        <title>Comparative genomics of the major fungal agents of human and animal Sporotrichosis: Sporothrix schenckii and Sporothrix brasiliensis.</title>
        <authorList>
            <person name="Teixeira M.M."/>
            <person name="de Almeida L.G."/>
            <person name="Kubitschek-Barreira P."/>
            <person name="Alves F.L."/>
            <person name="Kioshima E.S."/>
            <person name="Abadio A.K."/>
            <person name="Fernandes L."/>
            <person name="Derengowski L.S."/>
            <person name="Ferreira K.S."/>
            <person name="Souza R.C."/>
            <person name="Ruiz J.C."/>
            <person name="de Andrade N.C."/>
            <person name="Paes H.C."/>
            <person name="Nicola A.M."/>
            <person name="Albuquerque P."/>
            <person name="Gerber A.L."/>
            <person name="Martins V.P."/>
            <person name="Peconick L.D."/>
            <person name="Neto A.V."/>
            <person name="Chaucanez C.B."/>
            <person name="Silva P.A."/>
            <person name="Cunha O.L."/>
            <person name="de Oliveira F.F."/>
            <person name="dos Santos T.C."/>
            <person name="Barros A.L."/>
            <person name="Soares M.A."/>
            <person name="de Oliveira L.M."/>
            <person name="Marini M.M."/>
            <person name="Villalobos-Duno H."/>
            <person name="Cunha M.M."/>
            <person name="de Hoog S."/>
            <person name="da Silveira J.F."/>
            <person name="Henrissat B."/>
            <person name="Nino-Vega G.A."/>
            <person name="Cisalpino P.S."/>
            <person name="Mora-Montes H.M."/>
            <person name="Almeida S.R."/>
            <person name="Stajich J.E."/>
            <person name="Lopes-Bezerra L.M."/>
            <person name="Vasconcelos A.T."/>
            <person name="Felipe M.S."/>
        </authorList>
    </citation>
    <scope>NUCLEOTIDE SEQUENCE [LARGE SCALE GENOMIC DNA]</scope>
    <source>
        <strain evidence="4 5">5110</strain>
    </source>
</reference>
<gene>
    <name evidence="4" type="ORF">SPBR_00982</name>
</gene>
<dbReference type="SFLD" id="SFLDS00019">
    <property type="entry name" value="Glutathione_Transferase_(cytos"/>
    <property type="match status" value="1"/>
</dbReference>
<dbReference type="SUPFAM" id="SSF52833">
    <property type="entry name" value="Thioredoxin-like"/>
    <property type="match status" value="1"/>
</dbReference>
<protein>
    <submittedName>
        <fullName evidence="4">Glutathione S-transferase</fullName>
    </submittedName>
</protein>
<dbReference type="InterPro" id="IPR050983">
    <property type="entry name" value="GST_Omega/HSP26"/>
</dbReference>
<dbReference type="AlphaFoldDB" id="A0A0C2EWH7"/>
<dbReference type="PROSITE" id="PS50405">
    <property type="entry name" value="GST_CTER"/>
    <property type="match status" value="1"/>
</dbReference>
<keyword evidence="4" id="KW-0808">Transferase</keyword>
<dbReference type="CDD" id="cd00570">
    <property type="entry name" value="GST_N_family"/>
    <property type="match status" value="1"/>
</dbReference>
<evidence type="ECO:0000256" key="1">
    <source>
        <dbReference type="ARBA" id="ARBA00007409"/>
    </source>
</evidence>
<dbReference type="PANTHER" id="PTHR43968:SF8">
    <property type="entry name" value="S-TRANSFERASE, PUTATIVE (AFU_ORTHOLOGUE AFUA_2G00590)-RELATED"/>
    <property type="match status" value="1"/>
</dbReference>
<dbReference type="Gene3D" id="1.20.1050.10">
    <property type="match status" value="1"/>
</dbReference>
<sequence length="242" mass="25767">MADKLTLYTNHRCPWAHRAHIALAELGIPFEEVIIDLDRPRDPWYLEVNPRGLVPSIKYGDEIITESAVVAQFLADLHPDKAPLVPTSTAAGGPLARARIAFFVDTYFTKVHSHVIKLGQAKTADEQAAAGDAIVAAAVKELEPLLAGGAKSASTPAAKPFFGGSERLTLAEVLTGSFVLRLVRLSKLGVYPSNVPAAAAEKAPAFWAWAEAVAAHPSVTGIFDEKAVAASTKARLDKQRAA</sequence>
<comment type="similarity">
    <text evidence="1">Belongs to the GST superfamily.</text>
</comment>
<dbReference type="HOGENOM" id="CLU_074611_0_0_1"/>
<dbReference type="SFLD" id="SFLDG00358">
    <property type="entry name" value="Main_(cytGST)"/>
    <property type="match status" value="1"/>
</dbReference>
<dbReference type="VEuPathDB" id="FungiDB:SPBR_00982"/>
<dbReference type="Pfam" id="PF13409">
    <property type="entry name" value="GST_N_2"/>
    <property type="match status" value="1"/>
</dbReference>
<dbReference type="Gene3D" id="3.40.30.10">
    <property type="entry name" value="Glutaredoxin"/>
    <property type="match status" value="1"/>
</dbReference>
<dbReference type="PANTHER" id="PTHR43968">
    <property type="match status" value="1"/>
</dbReference>
<organism evidence="4 5">
    <name type="scientific">Sporothrix brasiliensis 5110</name>
    <dbReference type="NCBI Taxonomy" id="1398154"/>
    <lineage>
        <taxon>Eukaryota</taxon>
        <taxon>Fungi</taxon>
        <taxon>Dikarya</taxon>
        <taxon>Ascomycota</taxon>
        <taxon>Pezizomycotina</taxon>
        <taxon>Sordariomycetes</taxon>
        <taxon>Sordariomycetidae</taxon>
        <taxon>Ophiostomatales</taxon>
        <taxon>Ophiostomataceae</taxon>
        <taxon>Sporothrix</taxon>
    </lineage>
</organism>
<proteinExistence type="inferred from homology"/>
<dbReference type="InterPro" id="IPR036282">
    <property type="entry name" value="Glutathione-S-Trfase_C_sf"/>
</dbReference>
<dbReference type="RefSeq" id="XP_040618944.1">
    <property type="nucleotide sequence ID" value="XM_040759301.1"/>
</dbReference>
<accession>A0A0C2EWH7</accession>
<comment type="caution">
    <text evidence="4">The sequence shown here is derived from an EMBL/GenBank/DDBJ whole genome shotgun (WGS) entry which is preliminary data.</text>
</comment>
<dbReference type="InterPro" id="IPR036249">
    <property type="entry name" value="Thioredoxin-like_sf"/>
</dbReference>
<evidence type="ECO:0000259" key="2">
    <source>
        <dbReference type="PROSITE" id="PS50404"/>
    </source>
</evidence>
<feature type="domain" description="GST N-terminal" evidence="2">
    <location>
        <begin position="3"/>
        <end position="82"/>
    </location>
</feature>
<dbReference type="Proteomes" id="UP000031575">
    <property type="component" value="Unassembled WGS sequence"/>
</dbReference>
<evidence type="ECO:0000259" key="3">
    <source>
        <dbReference type="PROSITE" id="PS50405"/>
    </source>
</evidence>
<dbReference type="InterPro" id="IPR040079">
    <property type="entry name" value="Glutathione_S-Trfase"/>
</dbReference>
<dbReference type="InterPro" id="IPR010987">
    <property type="entry name" value="Glutathione-S-Trfase_C-like"/>
</dbReference>
<evidence type="ECO:0000313" key="4">
    <source>
        <dbReference type="EMBL" id="KIH90934.1"/>
    </source>
</evidence>
<dbReference type="GO" id="GO:0005737">
    <property type="term" value="C:cytoplasm"/>
    <property type="evidence" value="ECO:0007669"/>
    <property type="project" value="TreeGrafter"/>
</dbReference>
<dbReference type="SUPFAM" id="SSF47616">
    <property type="entry name" value="GST C-terminal domain-like"/>
    <property type="match status" value="1"/>
</dbReference>